<organism evidence="2 3">
    <name type="scientific">Trematosphaeria pertusa</name>
    <dbReference type="NCBI Taxonomy" id="390896"/>
    <lineage>
        <taxon>Eukaryota</taxon>
        <taxon>Fungi</taxon>
        <taxon>Dikarya</taxon>
        <taxon>Ascomycota</taxon>
        <taxon>Pezizomycotina</taxon>
        <taxon>Dothideomycetes</taxon>
        <taxon>Pleosporomycetidae</taxon>
        <taxon>Pleosporales</taxon>
        <taxon>Massarineae</taxon>
        <taxon>Trematosphaeriaceae</taxon>
        <taxon>Trematosphaeria</taxon>
    </lineage>
</organism>
<feature type="transmembrane region" description="Helical" evidence="1">
    <location>
        <begin position="79"/>
        <end position="100"/>
    </location>
</feature>
<evidence type="ECO:0000313" key="2">
    <source>
        <dbReference type="EMBL" id="KAF2245845.1"/>
    </source>
</evidence>
<keyword evidence="1" id="KW-1133">Transmembrane helix</keyword>
<evidence type="ECO:0000256" key="1">
    <source>
        <dbReference type="SAM" id="Phobius"/>
    </source>
</evidence>
<dbReference type="RefSeq" id="XP_033680849.1">
    <property type="nucleotide sequence ID" value="XM_033834326.1"/>
</dbReference>
<feature type="transmembrane region" description="Helical" evidence="1">
    <location>
        <begin position="53"/>
        <end position="73"/>
    </location>
</feature>
<reference evidence="2" key="1">
    <citation type="journal article" date="2020" name="Stud. Mycol.">
        <title>101 Dothideomycetes genomes: a test case for predicting lifestyles and emergence of pathogens.</title>
        <authorList>
            <person name="Haridas S."/>
            <person name="Albert R."/>
            <person name="Binder M."/>
            <person name="Bloem J."/>
            <person name="Labutti K."/>
            <person name="Salamov A."/>
            <person name="Andreopoulos B."/>
            <person name="Baker S."/>
            <person name="Barry K."/>
            <person name="Bills G."/>
            <person name="Bluhm B."/>
            <person name="Cannon C."/>
            <person name="Castanera R."/>
            <person name="Culley D."/>
            <person name="Daum C."/>
            <person name="Ezra D."/>
            <person name="Gonzalez J."/>
            <person name="Henrissat B."/>
            <person name="Kuo A."/>
            <person name="Liang C."/>
            <person name="Lipzen A."/>
            <person name="Lutzoni F."/>
            <person name="Magnuson J."/>
            <person name="Mondo S."/>
            <person name="Nolan M."/>
            <person name="Ohm R."/>
            <person name="Pangilinan J."/>
            <person name="Park H.-J."/>
            <person name="Ramirez L."/>
            <person name="Alfaro M."/>
            <person name="Sun H."/>
            <person name="Tritt A."/>
            <person name="Yoshinaga Y."/>
            <person name="Zwiers L.-H."/>
            <person name="Turgeon B."/>
            <person name="Goodwin S."/>
            <person name="Spatafora J."/>
            <person name="Crous P."/>
            <person name="Grigoriev I."/>
        </authorList>
    </citation>
    <scope>NUCLEOTIDE SEQUENCE</scope>
    <source>
        <strain evidence="2">CBS 122368</strain>
    </source>
</reference>
<name>A0A6A6I5P1_9PLEO</name>
<dbReference type="AlphaFoldDB" id="A0A6A6I5P1"/>
<dbReference type="Proteomes" id="UP000800094">
    <property type="component" value="Unassembled WGS sequence"/>
</dbReference>
<gene>
    <name evidence="2" type="ORF">BU26DRAFT_57412</name>
</gene>
<keyword evidence="3" id="KW-1185">Reference proteome</keyword>
<keyword evidence="1" id="KW-0472">Membrane</keyword>
<proteinExistence type="predicted"/>
<feature type="transmembrane region" description="Helical" evidence="1">
    <location>
        <begin position="152"/>
        <end position="176"/>
    </location>
</feature>
<protein>
    <submittedName>
        <fullName evidence="2">Uncharacterized protein</fullName>
    </submittedName>
</protein>
<dbReference type="EMBL" id="ML987199">
    <property type="protein sequence ID" value="KAF2245845.1"/>
    <property type="molecule type" value="Genomic_DNA"/>
</dbReference>
<dbReference type="OrthoDB" id="3750908at2759"/>
<sequence length="181" mass="20916">MPVVTIADYNTYRNPRHPFTRQCPNFRTCWPGLSASYNPLVSSRPLMLRRISFLLIQLLQLTHIALHTTLQSLSTLSQLPWTATTLLFFFFVAWNLHLIVQMEGERIVFGKRFSKVWFDAFLWGLVVAYAGLVVGDWMAGDVWRYEAQVAEVLLDLVIFLVAWVSTWAPYGTVVFWGEEQV</sequence>
<evidence type="ECO:0000313" key="3">
    <source>
        <dbReference type="Proteomes" id="UP000800094"/>
    </source>
</evidence>
<feature type="transmembrane region" description="Helical" evidence="1">
    <location>
        <begin position="120"/>
        <end position="140"/>
    </location>
</feature>
<keyword evidence="1" id="KW-0812">Transmembrane</keyword>
<accession>A0A6A6I5P1</accession>
<dbReference type="GeneID" id="54587656"/>